<dbReference type="AlphaFoldDB" id="A0A1V6N446"/>
<dbReference type="RefSeq" id="WP_080459677.1">
    <property type="nucleotide sequence ID" value="NZ_BBET01000014.1"/>
</dbReference>
<dbReference type="EMBL" id="JXMW01000003">
    <property type="protein sequence ID" value="OQD59445.1"/>
    <property type="molecule type" value="Genomic_DNA"/>
</dbReference>
<reference evidence="2 3" key="1">
    <citation type="submission" date="2014-12" db="EMBL/GenBank/DDBJ databases">
        <title>Genome sequence of Methanobrevibacter arboriphilicus DH1, DSM1125.</title>
        <authorList>
            <person name="Poehlein A."/>
            <person name="Thauer R.K."/>
            <person name="Seedorf H."/>
            <person name="Daniel R."/>
        </authorList>
    </citation>
    <scope>NUCLEOTIDE SEQUENCE [LARGE SCALE GENOMIC DNA]</scope>
    <source>
        <strain evidence="2 3">DH1</strain>
    </source>
</reference>
<evidence type="ECO:0000256" key="1">
    <source>
        <dbReference type="SAM" id="Phobius"/>
    </source>
</evidence>
<organism evidence="2 3">
    <name type="scientific">Methanobrevibacter arboriphilus JCM 13429 = DSM 1125</name>
    <dbReference type="NCBI Taxonomy" id="1300164"/>
    <lineage>
        <taxon>Archaea</taxon>
        <taxon>Methanobacteriati</taxon>
        <taxon>Methanobacteriota</taxon>
        <taxon>Methanomada group</taxon>
        <taxon>Methanobacteria</taxon>
        <taxon>Methanobacteriales</taxon>
        <taxon>Methanobacteriaceae</taxon>
        <taxon>Methanobrevibacter</taxon>
    </lineage>
</organism>
<keyword evidence="1" id="KW-1133">Transmembrane helix</keyword>
<name>A0A1V6N446_METAZ</name>
<keyword evidence="1" id="KW-0812">Transmembrane</keyword>
<sequence length="164" mass="19065">MNKRDLMLIGVFIIIIVGLGSILAYEHLIPKYKEFKDERIQVEVPNSFNFNFNEKDTSYFNSSAYSTDDNEEGIIAISMDPNFQYAKEVYENRSVEEKNNILKYKMDNSQHNYSGTIYKVNPSDNFYVDGYIIIVDFPEKYGFAVITAKDINDAVHMAETFKFK</sequence>
<protein>
    <submittedName>
        <fullName evidence="2">Uncharacterized protein</fullName>
    </submittedName>
</protein>
<evidence type="ECO:0000313" key="3">
    <source>
        <dbReference type="Proteomes" id="UP000191661"/>
    </source>
</evidence>
<gene>
    <name evidence="2" type="ORF">MBBAR_3c01010</name>
</gene>
<dbReference type="Proteomes" id="UP000191661">
    <property type="component" value="Unassembled WGS sequence"/>
</dbReference>
<comment type="caution">
    <text evidence="2">The sequence shown here is derived from an EMBL/GenBank/DDBJ whole genome shotgun (WGS) entry which is preliminary data.</text>
</comment>
<proteinExistence type="predicted"/>
<feature type="transmembrane region" description="Helical" evidence="1">
    <location>
        <begin position="6"/>
        <end position="25"/>
    </location>
</feature>
<accession>A0A1V6N446</accession>
<keyword evidence="3" id="KW-1185">Reference proteome</keyword>
<evidence type="ECO:0000313" key="2">
    <source>
        <dbReference type="EMBL" id="OQD59445.1"/>
    </source>
</evidence>
<keyword evidence="1" id="KW-0472">Membrane</keyword>